<evidence type="ECO:0000313" key="4">
    <source>
        <dbReference type="Proteomes" id="UP000639772"/>
    </source>
</evidence>
<gene>
    <name evidence="2" type="ORF">HPP92_010552</name>
    <name evidence="1" type="ORF">HPP92_010792</name>
</gene>
<keyword evidence="3" id="KW-1185">Reference proteome</keyword>
<organism evidence="2 4">
    <name type="scientific">Vanilla planifolia</name>
    <name type="common">Vanilla</name>
    <dbReference type="NCBI Taxonomy" id="51239"/>
    <lineage>
        <taxon>Eukaryota</taxon>
        <taxon>Viridiplantae</taxon>
        <taxon>Streptophyta</taxon>
        <taxon>Embryophyta</taxon>
        <taxon>Tracheophyta</taxon>
        <taxon>Spermatophyta</taxon>
        <taxon>Magnoliopsida</taxon>
        <taxon>Liliopsida</taxon>
        <taxon>Asparagales</taxon>
        <taxon>Orchidaceae</taxon>
        <taxon>Vanilloideae</taxon>
        <taxon>Vanilleae</taxon>
        <taxon>Vanilla</taxon>
    </lineage>
</organism>
<dbReference type="Proteomes" id="UP000636800">
    <property type="component" value="Chromosome 5"/>
</dbReference>
<proteinExistence type="predicted"/>
<dbReference type="AlphaFoldDB" id="A0A835V2L4"/>
<dbReference type="OrthoDB" id="1095098at2759"/>
<dbReference type="PANTHER" id="PTHR33972">
    <property type="entry name" value="EXPRESSED PROTEIN"/>
    <property type="match status" value="1"/>
</dbReference>
<dbReference type="EMBL" id="JADCNM010000005">
    <property type="protein sequence ID" value="KAG0482468.1"/>
    <property type="molecule type" value="Genomic_DNA"/>
</dbReference>
<sequence>MARFVSQTLARGLSLSGITSRGIARPPPSRTIVLRQRSGRPEMGQLLVVDLGSGNDGGNVEAEVLTIRKLEEAIQGFFIEKAAPRWLPFVPGASYWVPPGNRGLGKLDRLDRQENKLTREEALSRTTGHGWPSMSFFVDGAMVQAQYPVKMLVPVTATSDDEE</sequence>
<evidence type="ECO:0000313" key="1">
    <source>
        <dbReference type="EMBL" id="KAG0479934.1"/>
    </source>
</evidence>
<reference evidence="3 4" key="1">
    <citation type="journal article" date="2020" name="Nat. Food">
        <title>A phased Vanilla planifolia genome enables genetic improvement of flavour and production.</title>
        <authorList>
            <person name="Hasing T."/>
            <person name="Tang H."/>
            <person name="Brym M."/>
            <person name="Khazi F."/>
            <person name="Huang T."/>
            <person name="Chambers A.H."/>
        </authorList>
    </citation>
    <scope>NUCLEOTIDE SEQUENCE [LARGE SCALE GENOMIC DNA]</scope>
    <source>
        <tissue evidence="2">Leaf</tissue>
    </source>
</reference>
<comment type="caution">
    <text evidence="2">The sequence shown here is derived from an EMBL/GenBank/DDBJ whole genome shotgun (WGS) entry which is preliminary data.</text>
</comment>
<name>A0A835V2L4_VANPL</name>
<accession>A0A835V2L4</accession>
<dbReference type="EMBL" id="JADCNL010000005">
    <property type="protein sequence ID" value="KAG0479934.1"/>
    <property type="molecule type" value="Genomic_DNA"/>
</dbReference>
<evidence type="ECO:0000313" key="2">
    <source>
        <dbReference type="EMBL" id="KAG0482468.1"/>
    </source>
</evidence>
<dbReference type="PANTHER" id="PTHR33972:SF2">
    <property type="entry name" value="OS04G0606700 PROTEIN"/>
    <property type="match status" value="1"/>
</dbReference>
<protein>
    <submittedName>
        <fullName evidence="2">Uncharacterized protein</fullName>
    </submittedName>
</protein>
<dbReference type="Proteomes" id="UP000639772">
    <property type="component" value="Unassembled WGS sequence"/>
</dbReference>
<evidence type="ECO:0000313" key="3">
    <source>
        <dbReference type="Proteomes" id="UP000636800"/>
    </source>
</evidence>